<protein>
    <recommendedName>
        <fullName evidence="1">Trk system potassium uptake protein TrkA</fullName>
    </recommendedName>
</protein>
<dbReference type="GO" id="GO:0005886">
    <property type="term" value="C:plasma membrane"/>
    <property type="evidence" value="ECO:0007669"/>
    <property type="project" value="InterPro"/>
</dbReference>
<dbReference type="Pfam" id="PF02080">
    <property type="entry name" value="TrkA_C"/>
    <property type="match status" value="2"/>
</dbReference>
<dbReference type="InterPro" id="IPR003148">
    <property type="entry name" value="RCK_N"/>
</dbReference>
<dbReference type="NCBIfam" id="NF007031">
    <property type="entry name" value="PRK09496.1-2"/>
    <property type="match status" value="1"/>
</dbReference>
<dbReference type="SUPFAM" id="SSF116726">
    <property type="entry name" value="TrkA C-terminal domain-like"/>
    <property type="match status" value="2"/>
</dbReference>
<proteinExistence type="predicted"/>
<dbReference type="InterPro" id="IPR050721">
    <property type="entry name" value="Trk_Ktr_HKT_K-transport"/>
</dbReference>
<dbReference type="InterPro" id="IPR006036">
    <property type="entry name" value="K_uptake_TrkA"/>
</dbReference>
<dbReference type="PRINTS" id="PR00335">
    <property type="entry name" value="KUPTAKETRKA"/>
</dbReference>
<dbReference type="SUPFAM" id="SSF51735">
    <property type="entry name" value="NAD(P)-binding Rossmann-fold domains"/>
    <property type="match status" value="2"/>
</dbReference>
<dbReference type="InterPro" id="IPR006037">
    <property type="entry name" value="RCK_C"/>
</dbReference>
<feature type="domain" description="RCK N-terminal" evidence="7">
    <location>
        <begin position="1"/>
        <end position="124"/>
    </location>
</feature>
<comment type="caution">
    <text evidence="9">The sequence shown here is derived from an EMBL/GenBank/DDBJ whole genome shotgun (WGS) entry which is preliminary data.</text>
</comment>
<evidence type="ECO:0000256" key="2">
    <source>
        <dbReference type="ARBA" id="ARBA00022448"/>
    </source>
</evidence>
<evidence type="ECO:0000256" key="3">
    <source>
        <dbReference type="ARBA" id="ARBA00022538"/>
    </source>
</evidence>
<dbReference type="Proteomes" id="UP000785783">
    <property type="component" value="Unassembled WGS sequence"/>
</dbReference>
<evidence type="ECO:0000313" key="10">
    <source>
        <dbReference type="Proteomes" id="UP000785783"/>
    </source>
</evidence>
<dbReference type="NCBIfam" id="NF007032">
    <property type="entry name" value="PRK09496.1-4"/>
    <property type="match status" value="1"/>
</dbReference>
<feature type="domain" description="RCK N-terminal" evidence="7">
    <location>
        <begin position="233"/>
        <end position="361"/>
    </location>
</feature>
<evidence type="ECO:0000313" key="9">
    <source>
        <dbReference type="EMBL" id="MBL6761894.1"/>
    </source>
</evidence>
<dbReference type="EMBL" id="JADHOK010000046">
    <property type="protein sequence ID" value="MBL6761894.1"/>
    <property type="molecule type" value="Genomic_DNA"/>
</dbReference>
<keyword evidence="2" id="KW-0813">Transport</keyword>
<gene>
    <name evidence="9" type="primary">trkA</name>
    <name evidence="9" type="ORF">ISQ19_04270</name>
</gene>
<dbReference type="Gene3D" id="3.30.70.1450">
    <property type="entry name" value="Regulator of K+ conductance, C-terminal domain"/>
    <property type="match status" value="2"/>
</dbReference>
<dbReference type="InterPro" id="IPR036721">
    <property type="entry name" value="RCK_C_sf"/>
</dbReference>
<evidence type="ECO:0000256" key="5">
    <source>
        <dbReference type="ARBA" id="ARBA00023027"/>
    </source>
</evidence>
<feature type="domain" description="RCK C-terminal" evidence="8">
    <location>
        <begin position="144"/>
        <end position="229"/>
    </location>
</feature>
<evidence type="ECO:0000259" key="8">
    <source>
        <dbReference type="PROSITE" id="PS51202"/>
    </source>
</evidence>
<keyword evidence="4" id="KW-0630">Potassium</keyword>
<keyword evidence="6" id="KW-0406">Ion transport</keyword>
<organism evidence="9 10">
    <name type="scientific">PS1 clade bacterium</name>
    <dbReference type="NCBI Taxonomy" id="2175152"/>
    <lineage>
        <taxon>Bacteria</taxon>
        <taxon>Pseudomonadati</taxon>
        <taxon>Pseudomonadota</taxon>
        <taxon>Alphaproteobacteria</taxon>
        <taxon>PS1 clade</taxon>
    </lineage>
</organism>
<dbReference type="PANTHER" id="PTHR43833:SF5">
    <property type="entry name" value="TRK SYSTEM POTASSIUM UPTAKE PROTEIN TRKA"/>
    <property type="match status" value="1"/>
</dbReference>
<evidence type="ECO:0000256" key="1">
    <source>
        <dbReference type="ARBA" id="ARBA00017378"/>
    </source>
</evidence>
<dbReference type="InterPro" id="IPR036291">
    <property type="entry name" value="NAD(P)-bd_dom_sf"/>
</dbReference>
<accession>A0A937L3T1</accession>
<keyword evidence="3" id="KW-0633">Potassium transport</keyword>
<sequence length="457" mass="49288">MKVIVCGAGQVGFGIARHLAGEGNDVTVVDREASLMQRITDTLDVRPILGHGGHPDVLEQAGAADADVLIAVTASDEVNMVACHAAKTLFKKPKTIARVRDRNYVQARWRELFNKDGIPIDVIISPEVEVGTAVMRRLALPGAFDSSSFADGAAEMIGIAIGEDCPVIDTPLNQLTGLFPDLQAIVVGLRRNGKVYVPDFDDTIQADDEAFLVTASSDTERTLKIFGHEEREARRIVMVGGGNIGYQVAKALEEQAGRYSLSLIEADADRARMVAEKLSRSIVLQGSGLSPELLAEAGIRQADLVLALTNDDQVNILTNMLALQEGCQRGLCLINDNSFQNLAGDFGMEVSINPRAITVSSVLRHVRLGNVLEVHTLSDESAEMIEAEILDGAPISGSKLRDLDMGAAMRVGAVYRKGKLIMPRGGTEFKPGDRVIMFVTAEGIEQFESLLQSKEKK</sequence>
<dbReference type="NCBIfam" id="NF007039">
    <property type="entry name" value="PRK09496.3-2"/>
    <property type="match status" value="1"/>
</dbReference>
<dbReference type="AlphaFoldDB" id="A0A937L3T1"/>
<dbReference type="PROSITE" id="PS51201">
    <property type="entry name" value="RCK_N"/>
    <property type="match status" value="2"/>
</dbReference>
<dbReference type="GO" id="GO:0015079">
    <property type="term" value="F:potassium ion transmembrane transporter activity"/>
    <property type="evidence" value="ECO:0007669"/>
    <property type="project" value="InterPro"/>
</dbReference>
<dbReference type="Gene3D" id="3.40.50.720">
    <property type="entry name" value="NAD(P)-binding Rossmann-like Domain"/>
    <property type="match status" value="2"/>
</dbReference>
<keyword evidence="5" id="KW-0520">NAD</keyword>
<reference evidence="9" key="1">
    <citation type="submission" date="2020-10" db="EMBL/GenBank/DDBJ databases">
        <title>Microbiome of the Black Sea water column analyzed by genome centric metagenomics.</title>
        <authorList>
            <person name="Cabello-Yeves P.J."/>
            <person name="Callieri C."/>
            <person name="Picazo A."/>
            <person name="Mehrshad M."/>
            <person name="Haro-Moreno J.M."/>
            <person name="Roda-Garcia J."/>
            <person name="Dzembekova N."/>
            <person name="Slabakova V."/>
            <person name="Slabakova N."/>
            <person name="Moncheva S."/>
            <person name="Rodriguez-Valera F."/>
        </authorList>
    </citation>
    <scope>NUCLEOTIDE SEQUENCE</scope>
    <source>
        <strain evidence="9">BS307-5m-G5</strain>
    </source>
</reference>
<dbReference type="PANTHER" id="PTHR43833">
    <property type="entry name" value="POTASSIUM CHANNEL PROTEIN 2-RELATED-RELATED"/>
    <property type="match status" value="1"/>
</dbReference>
<evidence type="ECO:0000256" key="6">
    <source>
        <dbReference type="ARBA" id="ARBA00023065"/>
    </source>
</evidence>
<dbReference type="Pfam" id="PF02254">
    <property type="entry name" value="TrkA_N"/>
    <property type="match status" value="2"/>
</dbReference>
<evidence type="ECO:0000256" key="4">
    <source>
        <dbReference type="ARBA" id="ARBA00022958"/>
    </source>
</evidence>
<name>A0A937L3T1_9PROT</name>
<evidence type="ECO:0000259" key="7">
    <source>
        <dbReference type="PROSITE" id="PS51201"/>
    </source>
</evidence>
<feature type="domain" description="RCK C-terminal" evidence="8">
    <location>
        <begin position="372"/>
        <end position="453"/>
    </location>
</feature>
<dbReference type="PROSITE" id="PS51202">
    <property type="entry name" value="RCK_C"/>
    <property type="match status" value="2"/>
</dbReference>